<dbReference type="Proteomes" id="UP000523079">
    <property type="component" value="Unassembled WGS sequence"/>
</dbReference>
<dbReference type="RefSeq" id="WP_182560536.1">
    <property type="nucleotide sequence ID" value="NZ_JACGWT010000004.1"/>
</dbReference>
<organism evidence="7 8">
    <name type="scientific">Microlunatus kandeliicorticis</name>
    <dbReference type="NCBI Taxonomy" id="1759536"/>
    <lineage>
        <taxon>Bacteria</taxon>
        <taxon>Bacillati</taxon>
        <taxon>Actinomycetota</taxon>
        <taxon>Actinomycetes</taxon>
        <taxon>Propionibacteriales</taxon>
        <taxon>Propionibacteriaceae</taxon>
        <taxon>Microlunatus</taxon>
    </lineage>
</organism>
<evidence type="ECO:0000256" key="2">
    <source>
        <dbReference type="ARBA" id="ARBA00022729"/>
    </source>
</evidence>
<dbReference type="Pfam" id="PF08386">
    <property type="entry name" value="Abhydrolase_4"/>
    <property type="match status" value="1"/>
</dbReference>
<comment type="caution">
    <text evidence="7">The sequence shown here is derived from an EMBL/GenBank/DDBJ whole genome shotgun (WGS) entry which is preliminary data.</text>
</comment>
<evidence type="ECO:0000256" key="1">
    <source>
        <dbReference type="ARBA" id="ARBA00010088"/>
    </source>
</evidence>
<proteinExistence type="inferred from homology"/>
<keyword evidence="3" id="KW-0378">Hydrolase</keyword>
<dbReference type="InterPro" id="IPR000073">
    <property type="entry name" value="AB_hydrolase_1"/>
</dbReference>
<reference evidence="7 8" key="1">
    <citation type="submission" date="2020-07" db="EMBL/GenBank/DDBJ databases">
        <title>Sequencing the genomes of 1000 actinobacteria strains.</title>
        <authorList>
            <person name="Klenk H.-P."/>
        </authorList>
    </citation>
    <scope>NUCLEOTIDE SEQUENCE [LARGE SCALE GENOMIC DNA]</scope>
    <source>
        <strain evidence="7 8">DSM 100723</strain>
    </source>
</reference>
<accession>A0A7W3ITD6</accession>
<evidence type="ECO:0000313" key="7">
    <source>
        <dbReference type="EMBL" id="MBA8794903.1"/>
    </source>
</evidence>
<dbReference type="SUPFAM" id="SSF53474">
    <property type="entry name" value="alpha/beta-Hydrolases"/>
    <property type="match status" value="1"/>
</dbReference>
<dbReference type="InterPro" id="IPR029058">
    <property type="entry name" value="AB_hydrolase_fold"/>
</dbReference>
<evidence type="ECO:0000259" key="6">
    <source>
        <dbReference type="Pfam" id="PF08386"/>
    </source>
</evidence>
<evidence type="ECO:0000256" key="4">
    <source>
        <dbReference type="SAM" id="SignalP"/>
    </source>
</evidence>
<gene>
    <name evidence="7" type="ORF">FHX74_002531</name>
</gene>
<comment type="similarity">
    <text evidence="1">Belongs to the peptidase S33 family.</text>
</comment>
<keyword evidence="2 4" id="KW-0732">Signal</keyword>
<dbReference type="InterPro" id="IPR051601">
    <property type="entry name" value="Serine_prot/Carboxylest_S33"/>
</dbReference>
<evidence type="ECO:0000259" key="5">
    <source>
        <dbReference type="Pfam" id="PF00561"/>
    </source>
</evidence>
<dbReference type="EMBL" id="JACGWT010000004">
    <property type="protein sequence ID" value="MBA8794903.1"/>
    <property type="molecule type" value="Genomic_DNA"/>
</dbReference>
<evidence type="ECO:0000313" key="8">
    <source>
        <dbReference type="Proteomes" id="UP000523079"/>
    </source>
</evidence>
<protein>
    <submittedName>
        <fullName evidence="7">Pimeloyl-ACP methyl ester carboxylesterase</fullName>
    </submittedName>
</protein>
<evidence type="ECO:0000256" key="3">
    <source>
        <dbReference type="ARBA" id="ARBA00022801"/>
    </source>
</evidence>
<dbReference type="PANTHER" id="PTHR43248:SF29">
    <property type="entry name" value="TRIPEPTIDYL AMINOPEPTIDASE"/>
    <property type="match status" value="1"/>
</dbReference>
<feature type="domain" description="Peptidase S33 tripeptidyl aminopeptidase-like C-terminal" evidence="6">
    <location>
        <begin position="466"/>
        <end position="570"/>
    </location>
</feature>
<dbReference type="PANTHER" id="PTHR43248">
    <property type="entry name" value="2-SUCCINYL-6-HYDROXY-2,4-CYCLOHEXADIENE-1-CARBOXYLATE SYNTHASE"/>
    <property type="match status" value="1"/>
</dbReference>
<sequence>MRVPSRLRPSPHLLATGLLATGLLAGSLLAPSPVASATPGAGAAAAGAAASATRAATAATAATKPKPAKTSATEARRLSRVKTPKLGWTRCPSSYRDSRLRCSWLTVPLDYDKPTGAKLKVRLLKNPATDRAHRIGSLFVNPGGPGGSAVELAAEASSMFSPALRRQFDIVGMDPRGTNASSPLRCFSSTAAQTSALSGFAVGFPVTAAEQKAHLRSAAALARACANRGRATASAMSTAEVARDMELARRAVKDSKLNYLGFSYGTYLGEVYANLFPDRFRVLAIDGVIDPTTWAGTSANRNTPLTARLRSAEGSWKALKELMRRCDAAGPTRCDLAGGTRTAQQKFALLADRLRAHPLQTTDGTISYALWISYVGQELYDSTAGPQLMTTTAQLLAATDSSAARSASTAALQRALARTLHEARQIRGLGYDDSQESYSGVQCSDGLEPSSPSAWAGAARKADAAAPYFGASWTWASAPCATATWKAHDEDAYRGPFTKRTAATILVVGNTWDPATNYANAQRVDTLMPNTRLLSSRSWGHTAYGTSSCVTRAVDRYLLTRKLPAYGTTCTGAYQPFAGSASSRTAATLQKSIAADAAAGPLG</sequence>
<feature type="signal peptide" evidence="4">
    <location>
        <begin position="1"/>
        <end position="37"/>
    </location>
</feature>
<dbReference type="Pfam" id="PF00561">
    <property type="entry name" value="Abhydrolase_1"/>
    <property type="match status" value="1"/>
</dbReference>
<dbReference type="InterPro" id="IPR013595">
    <property type="entry name" value="Pept_S33_TAP-like_C"/>
</dbReference>
<keyword evidence="8" id="KW-1185">Reference proteome</keyword>
<dbReference type="GO" id="GO:0016787">
    <property type="term" value="F:hydrolase activity"/>
    <property type="evidence" value="ECO:0007669"/>
    <property type="project" value="UniProtKB-KW"/>
</dbReference>
<dbReference type="AlphaFoldDB" id="A0A7W3ITD6"/>
<feature type="chain" id="PRO_5031116146" evidence="4">
    <location>
        <begin position="38"/>
        <end position="603"/>
    </location>
</feature>
<name>A0A7W3ITD6_9ACTN</name>
<feature type="domain" description="AB hydrolase-1" evidence="5">
    <location>
        <begin position="138"/>
        <end position="291"/>
    </location>
</feature>
<dbReference type="Gene3D" id="3.40.50.1820">
    <property type="entry name" value="alpha/beta hydrolase"/>
    <property type="match status" value="1"/>
</dbReference>